<reference evidence="2" key="1">
    <citation type="submission" date="2025-08" db="UniProtKB">
        <authorList>
            <consortium name="Ensembl"/>
        </authorList>
    </citation>
    <scope>IDENTIFICATION</scope>
</reference>
<organism evidence="2 3">
    <name type="scientific">Cyanoderma ruficeps</name>
    <name type="common">rufous-capped babbler</name>
    <dbReference type="NCBI Taxonomy" id="181631"/>
    <lineage>
        <taxon>Eukaryota</taxon>
        <taxon>Metazoa</taxon>
        <taxon>Chordata</taxon>
        <taxon>Craniata</taxon>
        <taxon>Vertebrata</taxon>
        <taxon>Euteleostomi</taxon>
        <taxon>Archelosauria</taxon>
        <taxon>Archosauria</taxon>
        <taxon>Dinosauria</taxon>
        <taxon>Saurischia</taxon>
        <taxon>Theropoda</taxon>
        <taxon>Coelurosauria</taxon>
        <taxon>Aves</taxon>
        <taxon>Neognathae</taxon>
        <taxon>Neoaves</taxon>
        <taxon>Telluraves</taxon>
        <taxon>Australaves</taxon>
        <taxon>Passeriformes</taxon>
        <taxon>Sylvioidea</taxon>
        <taxon>Timaliidae</taxon>
        <taxon>Cyanoderma</taxon>
    </lineage>
</organism>
<protein>
    <submittedName>
        <fullName evidence="2">Uncharacterized protein</fullName>
    </submittedName>
</protein>
<evidence type="ECO:0000313" key="2">
    <source>
        <dbReference type="Ensembl" id="ENSCRFP00000006871.1"/>
    </source>
</evidence>
<dbReference type="Proteomes" id="UP000694396">
    <property type="component" value="Unplaced"/>
</dbReference>
<evidence type="ECO:0000313" key="3">
    <source>
        <dbReference type="Proteomes" id="UP000694396"/>
    </source>
</evidence>
<proteinExistence type="predicted"/>
<name>A0A8C3QJ43_9PASS</name>
<accession>A0A8C3QJ43</accession>
<feature type="region of interest" description="Disordered" evidence="1">
    <location>
        <begin position="1"/>
        <end position="29"/>
    </location>
</feature>
<keyword evidence="3" id="KW-1185">Reference proteome</keyword>
<sequence>MTGDLSPWPLHSSAPGGPPVPPVPRGAVPTQTTLRWGPSNYCPDLLSVFRVPHPFPSLLLGHPALPRYPHLSHKLFPCLHITARVPPFVSPFLIGSLQPTRGQLHSSLISPPWSPGHPVPSLVSPSSLLCCPLPEPPVILRVFFPSLLSAL</sequence>
<dbReference type="Ensembl" id="ENSCRFT00000007115.1">
    <property type="protein sequence ID" value="ENSCRFP00000006871.1"/>
    <property type="gene ID" value="ENSCRFG00000005427.1"/>
</dbReference>
<evidence type="ECO:0000256" key="1">
    <source>
        <dbReference type="SAM" id="MobiDB-lite"/>
    </source>
</evidence>
<reference evidence="2" key="2">
    <citation type="submission" date="2025-09" db="UniProtKB">
        <authorList>
            <consortium name="Ensembl"/>
        </authorList>
    </citation>
    <scope>IDENTIFICATION</scope>
</reference>
<dbReference type="AlphaFoldDB" id="A0A8C3QJ43"/>